<evidence type="ECO:0000256" key="3">
    <source>
        <dbReference type="ARBA" id="ARBA00022827"/>
    </source>
</evidence>
<dbReference type="EMBL" id="MCGR01000022">
    <property type="protein sequence ID" value="ORY81816.1"/>
    <property type="molecule type" value="Genomic_DNA"/>
</dbReference>
<keyword evidence="3" id="KW-0274">FAD</keyword>
<dbReference type="AlphaFoldDB" id="A0A1Y2FET4"/>
<dbReference type="Pfam" id="PF07976">
    <property type="entry name" value="Phe_hydrox_dim"/>
    <property type="match status" value="1"/>
</dbReference>
<dbReference type="PRINTS" id="PR00420">
    <property type="entry name" value="RNGMNOXGNASE"/>
</dbReference>
<dbReference type="CDD" id="cd02979">
    <property type="entry name" value="PHOX_C"/>
    <property type="match status" value="1"/>
</dbReference>
<dbReference type="Pfam" id="PF01494">
    <property type="entry name" value="FAD_binding_3"/>
    <property type="match status" value="1"/>
</dbReference>
<evidence type="ECO:0000256" key="4">
    <source>
        <dbReference type="ARBA" id="ARBA00023002"/>
    </source>
</evidence>
<reference evidence="7 8" key="1">
    <citation type="submission" date="2016-07" db="EMBL/GenBank/DDBJ databases">
        <title>Pervasive Adenine N6-methylation of Active Genes in Fungi.</title>
        <authorList>
            <consortium name="DOE Joint Genome Institute"/>
            <person name="Mondo S.J."/>
            <person name="Dannebaum R.O."/>
            <person name="Kuo R.C."/>
            <person name="Labutti K."/>
            <person name="Haridas S."/>
            <person name="Kuo A."/>
            <person name="Salamov A."/>
            <person name="Ahrendt S.R."/>
            <person name="Lipzen A."/>
            <person name="Sullivan W."/>
            <person name="Andreopoulos W.B."/>
            <person name="Clum A."/>
            <person name="Lindquist E."/>
            <person name="Daum C."/>
            <person name="Ramamoorthy G.K."/>
            <person name="Gryganskyi A."/>
            <person name="Culley D."/>
            <person name="Magnuson J.K."/>
            <person name="James T.Y."/>
            <person name="O'Malley M.A."/>
            <person name="Stajich J.E."/>
            <person name="Spatafora J.W."/>
            <person name="Visel A."/>
            <person name="Grigoriev I.V."/>
        </authorList>
    </citation>
    <scope>NUCLEOTIDE SEQUENCE [LARGE SCALE GENOMIC DNA]</scope>
    <source>
        <strain evidence="7 8">62-1032</strain>
    </source>
</reference>
<dbReference type="InterPro" id="IPR050641">
    <property type="entry name" value="RIFMO-like"/>
</dbReference>
<keyword evidence="7" id="KW-0503">Monooxygenase</keyword>
<dbReference type="PANTHER" id="PTHR43004:SF4">
    <property type="entry name" value="FAD-BINDING DOMAIN-CONTAINING PROTEIN"/>
    <property type="match status" value="1"/>
</dbReference>
<comment type="caution">
    <text evidence="7">The sequence shown here is derived from an EMBL/GenBank/DDBJ whole genome shotgun (WGS) entry which is preliminary data.</text>
</comment>
<dbReference type="Gene3D" id="3.30.9.10">
    <property type="entry name" value="D-Amino Acid Oxidase, subunit A, domain 2"/>
    <property type="match status" value="1"/>
</dbReference>
<dbReference type="STRING" id="106004.A0A1Y2FET4"/>
<evidence type="ECO:0000259" key="5">
    <source>
        <dbReference type="Pfam" id="PF01494"/>
    </source>
</evidence>
<evidence type="ECO:0000259" key="6">
    <source>
        <dbReference type="Pfam" id="PF07976"/>
    </source>
</evidence>
<organism evidence="7 8">
    <name type="scientific">Leucosporidium creatinivorum</name>
    <dbReference type="NCBI Taxonomy" id="106004"/>
    <lineage>
        <taxon>Eukaryota</taxon>
        <taxon>Fungi</taxon>
        <taxon>Dikarya</taxon>
        <taxon>Basidiomycota</taxon>
        <taxon>Pucciniomycotina</taxon>
        <taxon>Microbotryomycetes</taxon>
        <taxon>Leucosporidiales</taxon>
        <taxon>Leucosporidium</taxon>
    </lineage>
</organism>
<keyword evidence="4" id="KW-0560">Oxidoreductase</keyword>
<accession>A0A1Y2FET4</accession>
<protein>
    <submittedName>
        <fullName evidence="7">Phenol 2-monooxygenase</fullName>
    </submittedName>
</protein>
<gene>
    <name evidence="7" type="ORF">BCR35DRAFT_278868</name>
</gene>
<comment type="similarity">
    <text evidence="1">Belongs to the PheA/TfdB FAD monooxygenase family.</text>
</comment>
<dbReference type="Gene3D" id="3.50.50.60">
    <property type="entry name" value="FAD/NAD(P)-binding domain"/>
    <property type="match status" value="1"/>
</dbReference>
<dbReference type="PANTHER" id="PTHR43004">
    <property type="entry name" value="TRK SYSTEM POTASSIUM UPTAKE PROTEIN"/>
    <property type="match status" value="1"/>
</dbReference>
<dbReference type="InterPro" id="IPR012941">
    <property type="entry name" value="Phe_hydrox_C_dim_dom"/>
</dbReference>
<dbReference type="SUPFAM" id="SSF52833">
    <property type="entry name" value="Thioredoxin-like"/>
    <property type="match status" value="1"/>
</dbReference>
<dbReference type="GO" id="GO:0016709">
    <property type="term" value="F:oxidoreductase activity, acting on paired donors, with incorporation or reduction of molecular oxygen, NAD(P)H as one donor, and incorporation of one atom of oxygen"/>
    <property type="evidence" value="ECO:0007669"/>
    <property type="project" value="UniProtKB-ARBA"/>
</dbReference>
<dbReference type="OrthoDB" id="1716816at2759"/>
<dbReference type="InterPro" id="IPR038220">
    <property type="entry name" value="PHOX_C_sf"/>
</dbReference>
<evidence type="ECO:0000313" key="8">
    <source>
        <dbReference type="Proteomes" id="UP000193467"/>
    </source>
</evidence>
<dbReference type="SUPFAM" id="SSF51905">
    <property type="entry name" value="FAD/NAD(P)-binding domain"/>
    <property type="match status" value="1"/>
</dbReference>
<feature type="domain" description="FAD-binding" evidence="5">
    <location>
        <begin position="15"/>
        <end position="411"/>
    </location>
</feature>
<feature type="domain" description="Phenol hydroxylase-like C-terminal dimerisation" evidence="6">
    <location>
        <begin position="486"/>
        <end position="689"/>
    </location>
</feature>
<dbReference type="SUPFAM" id="SSF54373">
    <property type="entry name" value="FAD-linked reductases, C-terminal domain"/>
    <property type="match status" value="1"/>
</dbReference>
<dbReference type="Proteomes" id="UP000193467">
    <property type="component" value="Unassembled WGS sequence"/>
</dbReference>
<sequence>MSPHTSSAPVPSKQYDVLVVGAGPAGLMASTCLTTYGLSVLHIDDRPTTTAAGRADGLQPRTLEVLRNIGSVKVEEGKSSLAKRMVSQGVRVYSVAFWDPTETEQLARTSRAPSCPDFIDVVDNYTLLLHQGLIENAFVDEIQQRRQLLSAEKLKPAPHGGVFRPYTFISCETDAAGDSEYPVKAVIQNSETLVHHEVRAKYLMGCDGAKSQVKRCISAPSDTPGGEPKTIKMLGDVSDIIFAVVDVEVSTDFPDILSKCMIHSKDAGSIMVIPREDNLVRLYVQLQKGEGQAGQAHIERDKATLDICFERAKKIFEPFTLEFGRVAWFSVYQIGQRIANHYTLDNRIFLAGDAVHTHSPKAGQGMNISLLDAYSWSWRINLVEKGMADPAILLPTYEQERKSVAEELLRFDSEYTKLFAGRAPNQSTVDLEVEAKHKAVGAVDPVLFIETFKKNSAFATGCGAIYFAGPLSALPDSELVKSWPKQGVFNPPGTRLIAGQRLLPGKITRAVDANQVRIQQEIRMDGAFRIHVFAGRFKSSLPRLEAFASFLASSSSFHNFHRPAASTPLASVLPTQTPSSRHISHEQPPLAANPFFKYLTVFATPYTEWDVDQVPAALRQVRDYVYSDDIFDRRVAEAGVDAPLHRKYGVDVEKGSIIVVRPDGYVGAIVELSEDGHAALNAYFAGFLKGGQ</sequence>
<dbReference type="GO" id="GO:0071949">
    <property type="term" value="F:FAD binding"/>
    <property type="evidence" value="ECO:0007669"/>
    <property type="project" value="InterPro"/>
</dbReference>
<dbReference type="InterPro" id="IPR036249">
    <property type="entry name" value="Thioredoxin-like_sf"/>
</dbReference>
<proteinExistence type="inferred from homology"/>
<keyword evidence="8" id="KW-1185">Reference proteome</keyword>
<evidence type="ECO:0000256" key="1">
    <source>
        <dbReference type="ARBA" id="ARBA00007801"/>
    </source>
</evidence>
<name>A0A1Y2FET4_9BASI</name>
<evidence type="ECO:0000256" key="2">
    <source>
        <dbReference type="ARBA" id="ARBA00022630"/>
    </source>
</evidence>
<dbReference type="InterPro" id="IPR002938">
    <property type="entry name" value="FAD-bd"/>
</dbReference>
<dbReference type="InterPro" id="IPR036188">
    <property type="entry name" value="FAD/NAD-bd_sf"/>
</dbReference>
<dbReference type="Gene3D" id="3.40.30.20">
    <property type="match status" value="1"/>
</dbReference>
<keyword evidence="2" id="KW-0285">Flavoprotein</keyword>
<dbReference type="InParanoid" id="A0A1Y2FET4"/>
<evidence type="ECO:0000313" key="7">
    <source>
        <dbReference type="EMBL" id="ORY81816.1"/>
    </source>
</evidence>